<name>A0ABU9T370_9HYPH</name>
<dbReference type="RefSeq" id="WP_211097844.1">
    <property type="nucleotide sequence ID" value="NZ_JBBMQO010000002.1"/>
</dbReference>
<organism evidence="2 3">
    <name type="scientific">Ahrensia kielensis</name>
    <dbReference type="NCBI Taxonomy" id="76980"/>
    <lineage>
        <taxon>Bacteria</taxon>
        <taxon>Pseudomonadati</taxon>
        <taxon>Pseudomonadota</taxon>
        <taxon>Alphaproteobacteria</taxon>
        <taxon>Hyphomicrobiales</taxon>
        <taxon>Ahrensiaceae</taxon>
        <taxon>Ahrensia</taxon>
    </lineage>
</organism>
<dbReference type="EMBL" id="JBBMQO010000002">
    <property type="protein sequence ID" value="MEM5500575.1"/>
    <property type="molecule type" value="Genomic_DNA"/>
</dbReference>
<reference evidence="2 3" key="1">
    <citation type="submission" date="2024-03" db="EMBL/GenBank/DDBJ databases">
        <title>Community enrichment and isolation of bacterial strains for fucoidan degradation.</title>
        <authorList>
            <person name="Sichert A."/>
        </authorList>
    </citation>
    <scope>NUCLEOTIDE SEQUENCE [LARGE SCALE GENOMIC DNA]</scope>
    <source>
        <strain evidence="2 3">AS62</strain>
    </source>
</reference>
<gene>
    <name evidence="2" type="ORF">WNY59_03125</name>
</gene>
<comment type="caution">
    <text evidence="2">The sequence shown here is derived from an EMBL/GenBank/DDBJ whole genome shotgun (WGS) entry which is preliminary data.</text>
</comment>
<protein>
    <submittedName>
        <fullName evidence="2">DUF2293 domain-containing protein</fullName>
    </submittedName>
</protein>
<keyword evidence="3" id="KW-1185">Reference proteome</keyword>
<dbReference type="Proteomes" id="UP001477870">
    <property type="component" value="Unassembled WGS sequence"/>
</dbReference>
<sequence>MSTRFQVEMSKALNALVPHAPLSEVIAIKDIARKRHLRHLPANISAWLAVTTHVRHNHTDYDELLDEGYDSDSARHFVLDAMNDVLRIWGSTRLIDADEDELSLIRNHKVNVAHENEDDGDFDDEPE</sequence>
<evidence type="ECO:0000313" key="3">
    <source>
        <dbReference type="Proteomes" id="UP001477870"/>
    </source>
</evidence>
<feature type="domain" description="DUF2293" evidence="1">
    <location>
        <begin position="13"/>
        <end position="90"/>
    </location>
</feature>
<dbReference type="InterPro" id="IPR018744">
    <property type="entry name" value="DUF2293"/>
</dbReference>
<evidence type="ECO:0000313" key="2">
    <source>
        <dbReference type="EMBL" id="MEM5500575.1"/>
    </source>
</evidence>
<accession>A0ABU9T370</accession>
<evidence type="ECO:0000259" key="1">
    <source>
        <dbReference type="Pfam" id="PF10056"/>
    </source>
</evidence>
<proteinExistence type="predicted"/>
<dbReference type="Pfam" id="PF10056">
    <property type="entry name" value="DUF2293"/>
    <property type="match status" value="1"/>
</dbReference>